<dbReference type="InterPro" id="IPR010787">
    <property type="entry name" value="DUF1385"/>
</dbReference>
<dbReference type="Pfam" id="PF07136">
    <property type="entry name" value="DUF1385"/>
    <property type="match status" value="1"/>
</dbReference>
<reference evidence="3 7" key="2">
    <citation type="submission" date="2015-10" db="EMBL/GenBank/DDBJ databases">
        <title>A novel member of the family Ruminococcaceae isolated from human faeces.</title>
        <authorList>
            <person name="Shkoporov A.N."/>
            <person name="Chaplin A.V."/>
            <person name="Motuzova O.V."/>
            <person name="Kafarskaia L.I."/>
            <person name="Efimov B.A."/>
        </authorList>
    </citation>
    <scope>NUCLEOTIDE SEQUENCE [LARGE SCALE GENOMIC DNA]</scope>
    <source>
        <strain evidence="3 7">668</strain>
    </source>
</reference>
<evidence type="ECO:0000256" key="1">
    <source>
        <dbReference type="SAM" id="Phobius"/>
    </source>
</evidence>
<keyword evidence="2" id="KW-0808">Transferase</keyword>
<gene>
    <name evidence="3" type="ORF">ASJ35_09695</name>
    <name evidence="4" type="ORF">FYJ76_06230</name>
    <name evidence="5" type="ORF">GMD59_02115</name>
    <name evidence="2" type="ORF">TQ39_10630</name>
</gene>
<evidence type="ECO:0000313" key="6">
    <source>
        <dbReference type="Proteomes" id="UP000032483"/>
    </source>
</evidence>
<keyword evidence="1" id="KW-0472">Membrane</keyword>
<keyword evidence="2" id="KW-0489">Methyltransferase</keyword>
<evidence type="ECO:0000313" key="4">
    <source>
        <dbReference type="EMBL" id="MST91540.1"/>
    </source>
</evidence>
<dbReference type="EMBL" id="JXXK01000014">
    <property type="protein sequence ID" value="KJF39670.1"/>
    <property type="molecule type" value="Genomic_DNA"/>
</dbReference>
<dbReference type="GeneID" id="42857037"/>
<dbReference type="AlphaFoldDB" id="A0A0D8IY64"/>
<reference evidence="5 9" key="3">
    <citation type="journal article" date="2019" name="Nat. Med.">
        <title>A library of human gut bacterial isolates paired with longitudinal multiomics data enables mechanistic microbiome research.</title>
        <authorList>
            <person name="Poyet M."/>
            <person name="Groussin M."/>
            <person name="Gibbons S.M."/>
            <person name="Avila-Pacheco J."/>
            <person name="Jiang X."/>
            <person name="Kearney S.M."/>
            <person name="Perrotta A.R."/>
            <person name="Berdy B."/>
            <person name="Zhao S."/>
            <person name="Lieberman T.D."/>
            <person name="Swanson P.K."/>
            <person name="Smith M."/>
            <person name="Roesemann S."/>
            <person name="Alexander J.E."/>
            <person name="Rich S.A."/>
            <person name="Livny J."/>
            <person name="Vlamakis H."/>
            <person name="Clish C."/>
            <person name="Bullock K."/>
            <person name="Deik A."/>
            <person name="Scott J."/>
            <person name="Pierce K.A."/>
            <person name="Xavier R.J."/>
            <person name="Alm E.J."/>
        </authorList>
    </citation>
    <scope>NUCLEOTIDE SEQUENCE [LARGE SCALE GENOMIC DNA]</scope>
    <source>
        <strain evidence="5 9">BIOML-A4</strain>
    </source>
</reference>
<evidence type="ECO:0000313" key="5">
    <source>
        <dbReference type="EMBL" id="MTS26078.1"/>
    </source>
</evidence>
<proteinExistence type="predicted"/>
<evidence type="ECO:0000313" key="7">
    <source>
        <dbReference type="Proteomes" id="UP000053433"/>
    </source>
</evidence>
<dbReference type="PATRIC" id="fig|1550024.3.peg.2423"/>
<dbReference type="PANTHER" id="PTHR42867:SF1">
    <property type="entry name" value="MEMBRANE PROTEIN-RELATED"/>
    <property type="match status" value="1"/>
</dbReference>
<comment type="caution">
    <text evidence="2">The sequence shown here is derived from an EMBL/GenBank/DDBJ whole genome shotgun (WGS) entry which is preliminary data.</text>
</comment>
<accession>A0A0W7TQX9</accession>
<evidence type="ECO:0000313" key="9">
    <source>
        <dbReference type="Proteomes" id="UP000472755"/>
    </source>
</evidence>
<feature type="transmembrane region" description="Helical" evidence="1">
    <location>
        <begin position="112"/>
        <end position="136"/>
    </location>
</feature>
<feature type="transmembrane region" description="Helical" evidence="1">
    <location>
        <begin position="148"/>
        <end position="168"/>
    </location>
</feature>
<dbReference type="PANTHER" id="PTHR42867">
    <property type="entry name" value="MEMBRANE PROTEIN-RELATED"/>
    <property type="match status" value="1"/>
</dbReference>
<dbReference type="GO" id="GO:0032259">
    <property type="term" value="P:methylation"/>
    <property type="evidence" value="ECO:0007669"/>
    <property type="project" value="UniProtKB-KW"/>
</dbReference>
<evidence type="ECO:0000313" key="8">
    <source>
        <dbReference type="Proteomes" id="UP000431913"/>
    </source>
</evidence>
<keyword evidence="1" id="KW-1133">Transmembrane helix</keyword>
<dbReference type="RefSeq" id="WP_050005505.1">
    <property type="nucleotide sequence ID" value="NZ_CATXDA010000003.1"/>
</dbReference>
<sequence length="313" mass="34634">MNNKNEKACCFKTSVGGQALMEGVMMRGPQKMCVAVRQPDGEIFTEVSPIRTHPWQKWPFVRGIFNFIDSLVSGYKCLMKSAEVSMGEDADLEETKFDKWVAEKFGDKGTNFIMAVAAVLGGVLALVLFMVVPTALAGLLARFVPLGGWRALIEGVFKLVMLVGYMALVSRMKEIARMFRYHGAEHKTIACYESGRELTVENVRPCTRFHPRCGTSFLLIVILISILAGALITTENTLLRIALKLLLLPVVMSVSYEIIKLCGRYDNPLTRAVSAPGLWLQRITTSEPDDGMIECAIAAVLPVLPENPEDGKW</sequence>
<dbReference type="EMBL" id="WMZU01000002">
    <property type="protein sequence ID" value="MTS26078.1"/>
    <property type="molecule type" value="Genomic_DNA"/>
</dbReference>
<name>A0A0D8IY64_9FIRM</name>
<dbReference type="Proteomes" id="UP000472755">
    <property type="component" value="Unassembled WGS sequence"/>
</dbReference>
<dbReference type="EMBL" id="LMUA01000011">
    <property type="protein sequence ID" value="KUE76248.1"/>
    <property type="molecule type" value="Genomic_DNA"/>
</dbReference>
<dbReference type="Proteomes" id="UP000053433">
    <property type="component" value="Unassembled WGS sequence"/>
</dbReference>
<evidence type="ECO:0000313" key="2">
    <source>
        <dbReference type="EMBL" id="KJF39670.1"/>
    </source>
</evidence>
<dbReference type="GO" id="GO:0008168">
    <property type="term" value="F:methyltransferase activity"/>
    <property type="evidence" value="ECO:0007669"/>
    <property type="project" value="UniProtKB-KW"/>
</dbReference>
<dbReference type="EMBL" id="VUNJ01000005">
    <property type="protein sequence ID" value="MST91540.1"/>
    <property type="molecule type" value="Genomic_DNA"/>
</dbReference>
<organism evidence="2 6">
    <name type="scientific">Ruthenibacterium lactatiformans</name>
    <dbReference type="NCBI Taxonomy" id="1550024"/>
    <lineage>
        <taxon>Bacteria</taxon>
        <taxon>Bacillati</taxon>
        <taxon>Bacillota</taxon>
        <taxon>Clostridia</taxon>
        <taxon>Eubacteriales</taxon>
        <taxon>Oscillospiraceae</taxon>
        <taxon>Ruthenibacterium</taxon>
    </lineage>
</organism>
<keyword evidence="1" id="KW-0812">Transmembrane</keyword>
<reference evidence="4 8" key="4">
    <citation type="submission" date="2019-08" db="EMBL/GenBank/DDBJ databases">
        <title>In-depth cultivation of the pig gut microbiome towards novel bacterial diversity and tailored functional studies.</title>
        <authorList>
            <person name="Wylensek D."/>
            <person name="Hitch T.C.A."/>
            <person name="Clavel T."/>
        </authorList>
    </citation>
    <scope>NUCLEOTIDE SEQUENCE [LARGE SCALE GENOMIC DNA]</scope>
    <source>
        <strain evidence="4 8">WCA3-601-WT-6J</strain>
    </source>
</reference>
<dbReference type="Proteomes" id="UP000431913">
    <property type="component" value="Unassembled WGS sequence"/>
</dbReference>
<protein>
    <submittedName>
        <fullName evidence="4">DUF1385 domain-containing protein</fullName>
    </submittedName>
    <submittedName>
        <fullName evidence="2">Protein-(Glutamine-N5) methyltransferase</fullName>
    </submittedName>
</protein>
<accession>A0A0D8IY64</accession>
<feature type="transmembrane region" description="Helical" evidence="1">
    <location>
        <begin position="213"/>
        <end position="232"/>
    </location>
</feature>
<evidence type="ECO:0000313" key="3">
    <source>
        <dbReference type="EMBL" id="KUE76248.1"/>
    </source>
</evidence>
<dbReference type="Proteomes" id="UP000032483">
    <property type="component" value="Unassembled WGS sequence"/>
</dbReference>
<keyword evidence="6" id="KW-1185">Reference proteome</keyword>
<reference evidence="2" key="1">
    <citation type="submission" date="2015-02" db="EMBL/GenBank/DDBJ databases">
        <title>A novel member of the family Ruminococcaceae isolated from human feces.</title>
        <authorList>
            <person name="Shkoporov A.N."/>
            <person name="Chaplin A.V."/>
            <person name="Motuzova O.V."/>
            <person name="Kafarskaia L.I."/>
            <person name="Khokhlova E.V."/>
            <person name="Efimov B.A."/>
        </authorList>
    </citation>
    <scope>NUCLEOTIDE SEQUENCE [LARGE SCALE GENOMIC DNA]</scope>
    <source>
        <strain evidence="2">585-1</strain>
    </source>
</reference>